<dbReference type="PANTHER" id="PTHR10887">
    <property type="entry name" value="DNA2/NAM7 HELICASE FAMILY"/>
    <property type="match status" value="1"/>
</dbReference>
<keyword evidence="4" id="KW-0067">ATP-binding</keyword>
<evidence type="ECO:0000259" key="8">
    <source>
        <dbReference type="Pfam" id="PF20073"/>
    </source>
</evidence>
<dbReference type="InterPro" id="IPR041677">
    <property type="entry name" value="DNA2/NAM7_AAA_11"/>
</dbReference>
<feature type="compositionally biased region" description="Basic and acidic residues" evidence="5">
    <location>
        <begin position="466"/>
        <end position="475"/>
    </location>
</feature>
<dbReference type="CDD" id="cd18808">
    <property type="entry name" value="SF1_C_Upf1"/>
    <property type="match status" value="1"/>
</dbReference>
<evidence type="ECO:0000256" key="1">
    <source>
        <dbReference type="ARBA" id="ARBA00022741"/>
    </source>
</evidence>
<keyword evidence="2" id="KW-0378">Hydrolase</keyword>
<evidence type="ECO:0000256" key="4">
    <source>
        <dbReference type="ARBA" id="ARBA00022840"/>
    </source>
</evidence>
<dbReference type="InterPro" id="IPR045055">
    <property type="entry name" value="DNA2/NAM7-like"/>
</dbReference>
<proteinExistence type="predicted"/>
<dbReference type="PANTHER" id="PTHR10887:SF522">
    <property type="entry name" value="P-LOOP CONTAINING NUCLEOSIDE TRIPHOSPHATE HYDROLASES SUPERFAMILY PROTEIN"/>
    <property type="match status" value="1"/>
</dbReference>
<dbReference type="SUPFAM" id="SSF52540">
    <property type="entry name" value="P-loop containing nucleoside triphosphate hydrolases"/>
    <property type="match status" value="1"/>
</dbReference>
<evidence type="ECO:0008006" key="10">
    <source>
        <dbReference type="Google" id="ProtNLM"/>
    </source>
</evidence>
<dbReference type="InterPro" id="IPR047187">
    <property type="entry name" value="SF1_C_Upf1"/>
</dbReference>
<sequence>MKKCSTGKKERHQGLLELVFTWPIKDVINQNLYINKSHTSDKQVNEISETFTSTADYLNSFKVPLIEETRADFCSGLESVGHAPACEISGIWLSKNYRPPKNLYYEISTKKISSDDVNNHGLHYEPESGDIFALTNLRPRSIADLIKPDKPLHFAYVSRSSEENEVKMEILSSEKIDRELIKAKNGRIFITYLMNITTNMRIWKALNPDPKSKNLGLIQKVLQYNSLVDDECVNCNSEESCNVMRSSDMFNCLGSFGLDESQKEAILSSISLRKCLHQEYKVKLIWGPPGTGKTKTVASLLFVILKQRCCRTLTCAPTNVAVIQVAKRLVTLYLESLTYHTYGLGDIVLFGNEKRMKIDDHYELVDVFLKYRVEILEECLKPLTGWRASLDSMMYLLSDPQARYNAYIAGDKETKIDKKAENGANVVATNVVKVDKERTTTTKKWKEIINKSMSENKKENRKKGKGKEQDGKTGDNEGDNEGTKMEVMTFEDFQRNKFCSVADRLVFCAENLYTHLPTSCLPLDVAKQMIRLVVLLSSIKMKSCVEMVVIDEAAQLKECESAISLQIPGVKTAILIGDDRQLPAMVQSEVLKKKINFGRSLFERMVRLGKKKHLLNIQYRMHPSISSFPNRQFYENKIVDAPNVKEISYVKNFLDKGMYGTYSFINVSGGKEDFKKGHSPRNLEEADVVDRIIAKLFKDFYCITKQKVSVGVISPYKGQVGLLQEKLEKKYTKHKENFCINIRSVDGFQGGEEDIIIISTVRCNGNGSVGFLSNCQRTNVALTRARYCLWIVGSGSTLGNSTSVWNSLVFDAKTRGCFYDVKDDIDLIKATPAGKTDFFGYLKLEKARWKVVFSNDFKISILSIKSVATQKRVKELLHKIADGWRQSDSEKLVHAVTGYGAAYELLEQYKVADQLNLAWTVDIVKDNSHYTQVIKIWDVLPGFRIPNLAKNLSILFEKYTVDFMNSCKYKSFEGQPCFLRPKFINYEFRQKYIYQKYKQCNLEKERISLWYGNKYKGKMVVKVRDELNGLDMLVVMSGNEN</sequence>
<feature type="domain" description="DNA2/NAM7 helicase-like C-terminal" evidence="7">
    <location>
        <begin position="598"/>
        <end position="794"/>
    </location>
</feature>
<feature type="compositionally biased region" description="Basic and acidic residues" evidence="5">
    <location>
        <begin position="445"/>
        <end position="458"/>
    </location>
</feature>
<evidence type="ECO:0000256" key="5">
    <source>
        <dbReference type="SAM" id="MobiDB-lite"/>
    </source>
</evidence>
<dbReference type="InterPro" id="IPR045529">
    <property type="entry name" value="DUF6469"/>
</dbReference>
<evidence type="ECO:0000256" key="2">
    <source>
        <dbReference type="ARBA" id="ARBA00022801"/>
    </source>
</evidence>
<dbReference type="FunFam" id="3.40.50.300:FF:000326">
    <property type="entry name" value="P-loop containing nucleoside triphosphate hydrolase"/>
    <property type="match status" value="1"/>
</dbReference>
<evidence type="ECO:0000256" key="3">
    <source>
        <dbReference type="ARBA" id="ARBA00022806"/>
    </source>
</evidence>
<keyword evidence="1" id="KW-0547">Nucleotide-binding</keyword>
<dbReference type="GO" id="GO:0016787">
    <property type="term" value="F:hydrolase activity"/>
    <property type="evidence" value="ECO:0007669"/>
    <property type="project" value="UniProtKB-KW"/>
</dbReference>
<dbReference type="Pfam" id="PF13086">
    <property type="entry name" value="AAA_11"/>
    <property type="match status" value="2"/>
</dbReference>
<protein>
    <recommendedName>
        <fullName evidence="10">Helicase ATP-binding domain-containing protein</fullName>
    </recommendedName>
</protein>
<accession>K4Q460</accession>
<dbReference type="Gene3D" id="3.40.50.300">
    <property type="entry name" value="P-loop containing nucleotide triphosphate hydrolases"/>
    <property type="match status" value="2"/>
</dbReference>
<dbReference type="EMBL" id="AB646134">
    <property type="protein sequence ID" value="BAM64829.1"/>
    <property type="molecule type" value="Genomic_DNA"/>
</dbReference>
<evidence type="ECO:0000259" key="6">
    <source>
        <dbReference type="Pfam" id="PF13086"/>
    </source>
</evidence>
<dbReference type="GO" id="GO:0005524">
    <property type="term" value="F:ATP binding"/>
    <property type="evidence" value="ECO:0007669"/>
    <property type="project" value="UniProtKB-KW"/>
</dbReference>
<reference evidence="9" key="1">
    <citation type="journal article" date="2012" name="Genetics">
        <title>Unusual and typical features of a novel restorer-of-fertility gene of sugar beet (Beta vulgaris L.).</title>
        <authorList>
            <person name="Matsuhira H."/>
            <person name="Kagami H."/>
            <person name="Kurata M."/>
            <person name="Kitazaki K."/>
            <person name="Matsunaga M."/>
            <person name="Hamaguchi Y."/>
            <person name="Hagihara E."/>
            <person name="Ueda M."/>
            <person name="Harada M."/>
            <person name="Muramatsu A."/>
            <person name="Yui-Kurino R."/>
            <person name="Taguchi K."/>
            <person name="Tamagake H."/>
            <person name="Mikami T."/>
            <person name="Kubo T."/>
        </authorList>
    </citation>
    <scope>NUCLEOTIDE SEQUENCE</scope>
</reference>
<feature type="domain" description="DNA2/NAM7 helicase helicase" evidence="6">
    <location>
        <begin position="540"/>
        <end position="589"/>
    </location>
</feature>
<dbReference type="AlphaFoldDB" id="K4Q460"/>
<name>K4Q460_BETVU</name>
<dbReference type="InterPro" id="IPR041679">
    <property type="entry name" value="DNA2/NAM7-like_C"/>
</dbReference>
<evidence type="ECO:0000313" key="9">
    <source>
        <dbReference type="EMBL" id="BAM64829.1"/>
    </source>
</evidence>
<feature type="domain" description="DUF6469" evidence="8">
    <location>
        <begin position="122"/>
        <end position="207"/>
    </location>
</feature>
<feature type="region of interest" description="Disordered" evidence="5">
    <location>
        <begin position="445"/>
        <end position="483"/>
    </location>
</feature>
<dbReference type="GO" id="GO:0005694">
    <property type="term" value="C:chromosome"/>
    <property type="evidence" value="ECO:0007669"/>
    <property type="project" value="UniProtKB-ARBA"/>
</dbReference>
<dbReference type="Pfam" id="PF20073">
    <property type="entry name" value="DUF6469"/>
    <property type="match status" value="1"/>
</dbReference>
<dbReference type="GO" id="GO:0004386">
    <property type="term" value="F:helicase activity"/>
    <property type="evidence" value="ECO:0007669"/>
    <property type="project" value="UniProtKB-KW"/>
</dbReference>
<dbReference type="Pfam" id="PF13087">
    <property type="entry name" value="AAA_12"/>
    <property type="match status" value="1"/>
</dbReference>
<organism evidence="9">
    <name type="scientific">Beta vulgaris</name>
    <name type="common">Sugar beet</name>
    <dbReference type="NCBI Taxonomy" id="161934"/>
    <lineage>
        <taxon>Eukaryota</taxon>
        <taxon>Viridiplantae</taxon>
        <taxon>Streptophyta</taxon>
        <taxon>Embryophyta</taxon>
        <taxon>Tracheophyta</taxon>
        <taxon>Spermatophyta</taxon>
        <taxon>Magnoliopsida</taxon>
        <taxon>eudicotyledons</taxon>
        <taxon>Gunneridae</taxon>
        <taxon>Pentapetalae</taxon>
        <taxon>Caryophyllales</taxon>
        <taxon>Chenopodiaceae</taxon>
        <taxon>Betoideae</taxon>
        <taxon>Beta</taxon>
    </lineage>
</organism>
<keyword evidence="3" id="KW-0347">Helicase</keyword>
<dbReference type="InterPro" id="IPR027417">
    <property type="entry name" value="P-loop_NTPase"/>
</dbReference>
<evidence type="ECO:0000259" key="7">
    <source>
        <dbReference type="Pfam" id="PF13087"/>
    </source>
</evidence>
<feature type="domain" description="DNA2/NAM7 helicase helicase" evidence="6">
    <location>
        <begin position="258"/>
        <end position="484"/>
    </location>
</feature>